<feature type="domain" description="CBS" evidence="10">
    <location>
        <begin position="315"/>
        <end position="373"/>
    </location>
</feature>
<dbReference type="SUPFAM" id="SSF64182">
    <property type="entry name" value="DHH phosphoesterases"/>
    <property type="match status" value="1"/>
</dbReference>
<evidence type="ECO:0000256" key="9">
    <source>
        <dbReference type="PROSITE-ProRule" id="PRU00703"/>
    </source>
</evidence>
<dbReference type="PANTHER" id="PTHR47788:SF1">
    <property type="entry name" value="A-ADDING TRNA NUCLEOTIDYLTRANSFERASE"/>
    <property type="match status" value="1"/>
</dbReference>
<dbReference type="Proteomes" id="UP000603434">
    <property type="component" value="Unassembled WGS sequence"/>
</dbReference>
<dbReference type="AlphaFoldDB" id="A0A8J6TK21"/>
<dbReference type="GO" id="GO:0046872">
    <property type="term" value="F:metal ion binding"/>
    <property type="evidence" value="ECO:0007669"/>
    <property type="project" value="UniProtKB-KW"/>
</dbReference>
<evidence type="ECO:0000256" key="1">
    <source>
        <dbReference type="ARBA" id="ARBA00001946"/>
    </source>
</evidence>
<proteinExistence type="inferred from homology"/>
<dbReference type="Pfam" id="PF00571">
    <property type="entry name" value="CBS"/>
    <property type="match status" value="2"/>
</dbReference>
<evidence type="ECO:0000256" key="4">
    <source>
        <dbReference type="ARBA" id="ARBA00022695"/>
    </source>
</evidence>
<dbReference type="GO" id="GO:0016779">
    <property type="term" value="F:nucleotidyltransferase activity"/>
    <property type="evidence" value="ECO:0007669"/>
    <property type="project" value="UniProtKB-KW"/>
</dbReference>
<accession>A0A8J6TK21</accession>
<dbReference type="PROSITE" id="PS51371">
    <property type="entry name" value="CBS"/>
    <property type="match status" value="2"/>
</dbReference>
<keyword evidence="9" id="KW-0129">CBS domain</keyword>
<evidence type="ECO:0000256" key="5">
    <source>
        <dbReference type="ARBA" id="ARBA00022723"/>
    </source>
</evidence>
<dbReference type="PANTHER" id="PTHR47788">
    <property type="entry name" value="POLYA POLYMERASE"/>
    <property type="match status" value="1"/>
</dbReference>
<comment type="similarity">
    <text evidence="2">Belongs to the tRNA nucleotidyltransferase/poly(A) polymerase family.</text>
</comment>
<keyword evidence="4" id="KW-0548">Nucleotidyltransferase</keyword>
<dbReference type="InterPro" id="IPR052390">
    <property type="entry name" value="tRNA_nt/polyA_polymerase"/>
</dbReference>
<comment type="caution">
    <text evidence="11">The sequence shown here is derived from an EMBL/GenBank/DDBJ whole genome shotgun (WGS) entry which is preliminary data.</text>
</comment>
<evidence type="ECO:0000256" key="7">
    <source>
        <dbReference type="ARBA" id="ARBA00022842"/>
    </source>
</evidence>
<keyword evidence="6" id="KW-0547">Nucleotide-binding</keyword>
<keyword evidence="5" id="KW-0479">Metal-binding</keyword>
<dbReference type="InterPro" id="IPR046342">
    <property type="entry name" value="CBS_dom_sf"/>
</dbReference>
<dbReference type="SMART" id="SM00116">
    <property type="entry name" value="CBS"/>
    <property type="match status" value="2"/>
</dbReference>
<dbReference type="GO" id="GO:0003723">
    <property type="term" value="F:RNA binding"/>
    <property type="evidence" value="ECO:0007669"/>
    <property type="project" value="UniProtKB-KW"/>
</dbReference>
<keyword evidence="3" id="KW-0819">tRNA processing</keyword>
<dbReference type="InterPro" id="IPR003156">
    <property type="entry name" value="DHHA1_dom"/>
</dbReference>
<name>A0A8J6TK21_9BACT</name>
<evidence type="ECO:0000313" key="11">
    <source>
        <dbReference type="EMBL" id="MBC8363007.1"/>
    </source>
</evidence>
<dbReference type="Gene3D" id="3.10.580.10">
    <property type="entry name" value="CBS-domain"/>
    <property type="match status" value="1"/>
</dbReference>
<evidence type="ECO:0000313" key="12">
    <source>
        <dbReference type="Proteomes" id="UP000603434"/>
    </source>
</evidence>
<evidence type="ECO:0000256" key="2">
    <source>
        <dbReference type="ARBA" id="ARBA00007265"/>
    </source>
</evidence>
<evidence type="ECO:0000256" key="8">
    <source>
        <dbReference type="ARBA" id="ARBA00022884"/>
    </source>
</evidence>
<dbReference type="Pfam" id="PF02272">
    <property type="entry name" value="DHHA1"/>
    <property type="match status" value="1"/>
</dbReference>
<evidence type="ECO:0000256" key="3">
    <source>
        <dbReference type="ARBA" id="ARBA00022694"/>
    </source>
</evidence>
<dbReference type="InterPro" id="IPR001667">
    <property type="entry name" value="DDH_dom"/>
</dbReference>
<keyword evidence="7" id="KW-0460">Magnesium</keyword>
<dbReference type="SUPFAM" id="SSF54631">
    <property type="entry name" value="CBS-domain pair"/>
    <property type="match status" value="1"/>
</dbReference>
<organism evidence="11 12">
    <name type="scientific">Candidatus Desulfatibia profunda</name>
    <dbReference type="NCBI Taxonomy" id="2841695"/>
    <lineage>
        <taxon>Bacteria</taxon>
        <taxon>Pseudomonadati</taxon>
        <taxon>Thermodesulfobacteriota</taxon>
        <taxon>Desulfobacteria</taxon>
        <taxon>Desulfobacterales</taxon>
        <taxon>Desulfobacterales incertae sedis</taxon>
        <taxon>Candidatus Desulfatibia</taxon>
    </lineage>
</organism>
<keyword evidence="4" id="KW-0808">Transferase</keyword>
<dbReference type="Pfam" id="PF01368">
    <property type="entry name" value="DHH"/>
    <property type="match status" value="1"/>
</dbReference>
<dbReference type="Gene3D" id="3.90.1640.10">
    <property type="entry name" value="inorganic pyrophosphatase (n-terminal core)"/>
    <property type="match status" value="1"/>
</dbReference>
<comment type="cofactor">
    <cofactor evidence="1">
        <name>Mg(2+)</name>
        <dbReference type="ChEBI" id="CHEBI:18420"/>
    </cofactor>
</comment>
<evidence type="ECO:0000259" key="10">
    <source>
        <dbReference type="PROSITE" id="PS51371"/>
    </source>
</evidence>
<keyword evidence="8" id="KW-0694">RNA-binding</keyword>
<dbReference type="InterPro" id="IPR000644">
    <property type="entry name" value="CBS_dom"/>
</dbReference>
<sequence>MQIVTTHKNTDFDALASVVAATVLYPDAIPVLPKNVNPNVKAFLSLHKDLFNVHSSGEIDLAGVKSLIVVDVNNWGRLDNMDTLRQRDNLEIILWDHHLNEGDIHSTWKCQEEMGANITLMIRQIKAQKKVLTPIETTLFLAGIYEDTGNLAFPSSKAEDAYAAAYLLERKADLKLLNSLLRTAYGEKQKNILFGMLQSVKKVNVNGHSISINRMDIEGHVENLAVVVNMYREILDVDAAFGIFINRNRERSIVIGRSNVENLHIGSMMREIGGGGHQGAGSAMLTSVNADAVEEKIIEMIEGKQPPPVQISDLMSFPVFTVSPETTMKEVSLILRKKGCTGVPVVDGEKLVGIISRRDFRKIKKESNLKAPVKAYMNTNVKSIEPGKTPVHATDLMVKHDIGRLPVVANGKIIGIVTRSDIMHYFYDVLPD</sequence>
<feature type="domain" description="CBS" evidence="10">
    <location>
        <begin position="377"/>
        <end position="432"/>
    </location>
</feature>
<protein>
    <submittedName>
        <fullName evidence="11">CBS domain-containing protein</fullName>
    </submittedName>
</protein>
<evidence type="ECO:0000256" key="6">
    <source>
        <dbReference type="ARBA" id="ARBA00022741"/>
    </source>
</evidence>
<dbReference type="GO" id="GO:0000166">
    <property type="term" value="F:nucleotide binding"/>
    <property type="evidence" value="ECO:0007669"/>
    <property type="project" value="UniProtKB-KW"/>
</dbReference>
<reference evidence="11 12" key="1">
    <citation type="submission" date="2020-08" db="EMBL/GenBank/DDBJ databases">
        <title>Bridging the membrane lipid divide: bacteria of the FCB group superphylum have the potential to synthesize archaeal ether lipids.</title>
        <authorList>
            <person name="Villanueva L."/>
            <person name="Von Meijenfeldt F.A.B."/>
            <person name="Westbye A.B."/>
            <person name="Yadav S."/>
            <person name="Hopmans E.C."/>
            <person name="Dutilh B.E."/>
            <person name="Sinninghe Damste J.S."/>
        </authorList>
    </citation>
    <scope>NUCLEOTIDE SEQUENCE [LARGE SCALE GENOMIC DNA]</scope>
    <source>
        <strain evidence="11">NIOZ-UU30</strain>
    </source>
</reference>
<dbReference type="GO" id="GO:0008033">
    <property type="term" value="P:tRNA processing"/>
    <property type="evidence" value="ECO:0007669"/>
    <property type="project" value="UniProtKB-KW"/>
</dbReference>
<dbReference type="Gene3D" id="3.10.310.30">
    <property type="match status" value="1"/>
</dbReference>
<dbReference type="CDD" id="cd04595">
    <property type="entry name" value="CBS_pair_DHH_polyA_Pol_assoc"/>
    <property type="match status" value="1"/>
</dbReference>
<dbReference type="EMBL" id="JACNJH010000244">
    <property type="protein sequence ID" value="MBC8363007.1"/>
    <property type="molecule type" value="Genomic_DNA"/>
</dbReference>
<gene>
    <name evidence="11" type="ORF">H8E23_16605</name>
</gene>
<dbReference type="InterPro" id="IPR038763">
    <property type="entry name" value="DHH_sf"/>
</dbReference>